<proteinExistence type="inferred from homology"/>
<dbReference type="EC" id="5.1.1.7" evidence="3 4"/>
<feature type="binding site" evidence="3">
    <location>
        <position position="192"/>
    </location>
    <ligand>
        <name>substrate</name>
    </ligand>
</feature>
<dbReference type="Proteomes" id="UP000663305">
    <property type="component" value="Chromosome"/>
</dbReference>
<evidence type="ECO:0000256" key="2">
    <source>
        <dbReference type="ARBA" id="ARBA00023235"/>
    </source>
</evidence>
<keyword evidence="2 3" id="KW-0413">Isomerase</keyword>
<evidence type="ECO:0000256" key="4">
    <source>
        <dbReference type="NCBIfam" id="TIGR00652"/>
    </source>
</evidence>
<feature type="binding site" evidence="3">
    <location>
        <begin position="224"/>
        <end position="225"/>
    </location>
    <ligand>
        <name>substrate</name>
    </ligand>
</feature>
<evidence type="ECO:0000313" key="6">
    <source>
        <dbReference type="Proteomes" id="UP000663305"/>
    </source>
</evidence>
<sequence>MITVEKYHGTGNDFVVVEADAPIEDRASFARRLADRETGLDHPDGERVGADGVLFLKLDASTAPTRVEMTLVQPDGSVAEMCGNGARVVATWAAGRTGDREFVIDTPAGEYPAEVGQEGVAVEMGEPTFDPDAVPTTLDEPLIERETEGLTVTAVNTGVPHAVAFVEDVAEIDLEAIAPPVRHAAVFPEGANVTVASERTDGSVFGYDQRTFERGVEGETRSCGTGAVAIVAAAHELGRVETDQSVPVHPPGGRLVVTRTADGAILQGPVEREFETTVPADGAVAER</sequence>
<dbReference type="SUPFAM" id="SSF54506">
    <property type="entry name" value="Diaminopimelate epimerase-like"/>
    <property type="match status" value="2"/>
</dbReference>
<comment type="catalytic activity">
    <reaction evidence="3">
        <text>(2S,6S)-2,6-diaminopimelate = meso-2,6-diaminopimelate</text>
        <dbReference type="Rhea" id="RHEA:15393"/>
        <dbReference type="ChEBI" id="CHEBI:57609"/>
        <dbReference type="ChEBI" id="CHEBI:57791"/>
        <dbReference type="EC" id="5.1.1.7"/>
    </reaction>
</comment>
<comment type="pathway">
    <text evidence="3">Amino-acid biosynthesis; L-lysine biosynthesis via DAP pathway; DL-2,6-diaminopimelate from LL-2,6-diaminopimelate: step 1/1.</text>
</comment>
<evidence type="ECO:0000256" key="3">
    <source>
        <dbReference type="HAMAP-Rule" id="MF_00197"/>
    </source>
</evidence>
<comment type="similarity">
    <text evidence="1 3">Belongs to the diaminopimelate epimerase family.</text>
</comment>
<keyword evidence="3" id="KW-0028">Amino-acid biosynthesis</keyword>
<evidence type="ECO:0000256" key="1">
    <source>
        <dbReference type="ARBA" id="ARBA00010219"/>
    </source>
</evidence>
<dbReference type="GeneID" id="68859794"/>
<dbReference type="Gene3D" id="3.10.310.10">
    <property type="entry name" value="Diaminopimelate Epimerase, Chain A, domain 1"/>
    <property type="match status" value="2"/>
</dbReference>
<dbReference type="EMBL" id="CP064789">
    <property type="protein sequence ID" value="QSG10703.1"/>
    <property type="molecule type" value="Genomic_DNA"/>
</dbReference>
<accession>A0A897NIA5</accession>
<protein>
    <recommendedName>
        <fullName evidence="3 4">Diaminopimelate epimerase</fullName>
        <shortName evidence="3">DAP epimerase</shortName>
        <ecNumber evidence="3 4">5.1.1.7</ecNumber>
    </recommendedName>
    <alternativeName>
        <fullName evidence="3">PLP-independent amino acid racemase</fullName>
    </alternativeName>
</protein>
<keyword evidence="3" id="KW-0457">Lysine biosynthesis</keyword>
<reference evidence="5" key="1">
    <citation type="submission" date="2020-11" db="EMBL/GenBank/DDBJ databases">
        <title>Carbohydrate-dependent, anaerobic sulfur respiration: A novel catabolism in halophilic archaea.</title>
        <authorList>
            <person name="Sorokin D.Y."/>
            <person name="Messina E."/>
            <person name="Smedile F."/>
            <person name="La Cono V."/>
            <person name="Hallsworth J.E."/>
            <person name="Yakimov M.M."/>
        </authorList>
    </citation>
    <scope>NUCLEOTIDE SEQUENCE</scope>
    <source>
        <strain evidence="5">HSR-Bgl</strain>
    </source>
</reference>
<feature type="active site" description="Proton donor" evidence="3">
    <location>
        <position position="82"/>
    </location>
</feature>
<dbReference type="GO" id="GO:0009089">
    <property type="term" value="P:lysine biosynthetic process via diaminopimelate"/>
    <property type="evidence" value="ECO:0007669"/>
    <property type="project" value="UniProtKB-UniRule"/>
</dbReference>
<dbReference type="PANTHER" id="PTHR31689">
    <property type="entry name" value="DIAMINOPIMELATE EPIMERASE, CHLOROPLASTIC"/>
    <property type="match status" value="1"/>
</dbReference>
<dbReference type="UniPathway" id="UPA00034">
    <property type="reaction ID" value="UER00025"/>
</dbReference>
<feature type="binding site" evidence="3">
    <location>
        <begin position="83"/>
        <end position="84"/>
    </location>
    <ligand>
        <name>substrate</name>
    </ligand>
</feature>
<comment type="function">
    <text evidence="3">Catalyzes the stereoinversion of LL-2,6-diaminopimelate (L,L-DAP) to meso-diaminopimelate (meso-DAP), a precursor of L-lysine.</text>
</comment>
<dbReference type="PANTHER" id="PTHR31689:SF0">
    <property type="entry name" value="DIAMINOPIMELATE EPIMERASE"/>
    <property type="match status" value="1"/>
</dbReference>
<comment type="caution">
    <text evidence="3">Lacks conserved residue(s) required for the propagation of feature annotation.</text>
</comment>
<dbReference type="RefSeq" id="WP_229125305.1">
    <property type="nucleotide sequence ID" value="NZ_CP064789.1"/>
</dbReference>
<dbReference type="Pfam" id="PF01678">
    <property type="entry name" value="DAP_epimerase"/>
    <property type="match status" value="2"/>
</dbReference>
<organism evidence="5 6">
    <name type="scientific">Halapricum desulfuricans</name>
    <dbReference type="NCBI Taxonomy" id="2841257"/>
    <lineage>
        <taxon>Archaea</taxon>
        <taxon>Methanobacteriati</taxon>
        <taxon>Methanobacteriota</taxon>
        <taxon>Stenosarchaea group</taxon>
        <taxon>Halobacteria</taxon>
        <taxon>Halobacteriales</taxon>
        <taxon>Haloarculaceae</taxon>
        <taxon>Halapricum</taxon>
    </lineage>
</organism>
<comment type="subunit">
    <text evidence="3">Homodimer.</text>
</comment>
<evidence type="ECO:0000313" key="5">
    <source>
        <dbReference type="EMBL" id="QSG10703.1"/>
    </source>
</evidence>
<dbReference type="GO" id="GO:0008837">
    <property type="term" value="F:diaminopimelate epimerase activity"/>
    <property type="evidence" value="ECO:0007669"/>
    <property type="project" value="UniProtKB-UniRule"/>
</dbReference>
<name>A0A897NIA5_9EURY</name>
<dbReference type="HAMAP" id="MF_00197">
    <property type="entry name" value="DAP_epimerase"/>
    <property type="match status" value="1"/>
</dbReference>
<feature type="site" description="Could be important to modulate the pK values of the two catalytic cysteine residues" evidence="3">
    <location>
        <position position="213"/>
    </location>
</feature>
<comment type="subcellular location">
    <subcellularLocation>
        <location evidence="3">Cytoplasm</location>
    </subcellularLocation>
</comment>
<feature type="binding site" evidence="3">
    <location>
        <begin position="213"/>
        <end position="214"/>
    </location>
    <ligand>
        <name>substrate</name>
    </ligand>
</feature>
<keyword evidence="3" id="KW-0963">Cytoplasm</keyword>
<gene>
    <name evidence="3 5" type="primary">dapF</name>
    <name evidence="5" type="ORF">HSBGL_0265</name>
</gene>
<feature type="active site" description="Proton acceptor" evidence="3">
    <location>
        <position position="223"/>
    </location>
</feature>
<feature type="site" description="Could be important to modulate the pK values of the two catalytic cysteine residues" evidence="3">
    <location>
        <position position="161"/>
    </location>
</feature>
<dbReference type="AlphaFoldDB" id="A0A897NIA5"/>
<dbReference type="GO" id="GO:0005829">
    <property type="term" value="C:cytosol"/>
    <property type="evidence" value="ECO:0007669"/>
    <property type="project" value="TreeGrafter"/>
</dbReference>
<dbReference type="NCBIfam" id="TIGR00652">
    <property type="entry name" value="DapF"/>
    <property type="match status" value="1"/>
</dbReference>
<feature type="binding site" evidence="3">
    <location>
        <position position="73"/>
    </location>
    <ligand>
        <name>substrate</name>
    </ligand>
</feature>
<feature type="binding site" evidence="3">
    <location>
        <position position="12"/>
    </location>
    <ligand>
        <name>substrate</name>
    </ligand>
</feature>
<dbReference type="InterPro" id="IPR001653">
    <property type="entry name" value="DAP_epimerase_DapF"/>
</dbReference>